<organism evidence="4 5">
    <name type="scientific">Aldrovandia affinis</name>
    <dbReference type="NCBI Taxonomy" id="143900"/>
    <lineage>
        <taxon>Eukaryota</taxon>
        <taxon>Metazoa</taxon>
        <taxon>Chordata</taxon>
        <taxon>Craniata</taxon>
        <taxon>Vertebrata</taxon>
        <taxon>Euteleostomi</taxon>
        <taxon>Actinopterygii</taxon>
        <taxon>Neopterygii</taxon>
        <taxon>Teleostei</taxon>
        <taxon>Notacanthiformes</taxon>
        <taxon>Halosauridae</taxon>
        <taxon>Aldrovandia</taxon>
    </lineage>
</organism>
<evidence type="ECO:0000313" key="4">
    <source>
        <dbReference type="EMBL" id="KAJ8366870.1"/>
    </source>
</evidence>
<dbReference type="InterPro" id="IPR036875">
    <property type="entry name" value="Znf_CCHC_sf"/>
</dbReference>
<dbReference type="Gene3D" id="4.10.60.10">
    <property type="entry name" value="Zinc finger, CCHC-type"/>
    <property type="match status" value="1"/>
</dbReference>
<keyword evidence="1" id="KW-0862">Zinc</keyword>
<comment type="caution">
    <text evidence="4">The sequence shown here is derived from an EMBL/GenBank/DDBJ whole genome shotgun (WGS) entry which is preliminary data.</text>
</comment>
<dbReference type="Proteomes" id="UP001221898">
    <property type="component" value="Unassembled WGS sequence"/>
</dbReference>
<sequence length="347" mass="38540">MSDLQKSLRIRESLLPPASDVIKRLGPGAVAASYIQLLDAAYDTVEDGDELMAKFINTLQDSGEKTSTYLHRLQAVLNQAVRRGGVANGEADRHLLKQLCRGCWDNALLLKLEPLKDAPPSFVDLLLLLRGEEDKEASRAVRMKQHLGSARTQVATCAHSTHVCGEETRVASLQKQINELQGQFTTLISSRQEKESPNFTKTTAKKPPRQTSEPVEARVKTNRIEVSEISELRKQIADLQTQMATQRTSKRQPERAARSVGAPIQVEAADPNASERSRYGGTAANRPRPWYCFNCGEDGHIATHCGNAPNSSKVDEKKCQLRDAQAKWDLQNNVTHTFHLNRKQSPS</sequence>
<dbReference type="GO" id="GO:0008270">
    <property type="term" value="F:zinc ion binding"/>
    <property type="evidence" value="ECO:0007669"/>
    <property type="project" value="UniProtKB-KW"/>
</dbReference>
<gene>
    <name evidence="4" type="ORF">AAFF_G00338640</name>
</gene>
<proteinExistence type="predicted"/>
<evidence type="ECO:0000313" key="5">
    <source>
        <dbReference type="Proteomes" id="UP001221898"/>
    </source>
</evidence>
<dbReference type="PROSITE" id="PS50158">
    <property type="entry name" value="ZF_CCHC"/>
    <property type="match status" value="1"/>
</dbReference>
<dbReference type="SUPFAM" id="SSF57756">
    <property type="entry name" value="Retrovirus zinc finger-like domains"/>
    <property type="match status" value="1"/>
</dbReference>
<evidence type="ECO:0000256" key="1">
    <source>
        <dbReference type="PROSITE-ProRule" id="PRU00047"/>
    </source>
</evidence>
<protein>
    <recommendedName>
        <fullName evidence="3">CCHC-type domain-containing protein</fullName>
    </recommendedName>
</protein>
<accession>A0AAD7R8F9</accession>
<evidence type="ECO:0000259" key="3">
    <source>
        <dbReference type="PROSITE" id="PS50158"/>
    </source>
</evidence>
<dbReference type="EMBL" id="JAINUG010000534">
    <property type="protein sequence ID" value="KAJ8366870.1"/>
    <property type="molecule type" value="Genomic_DNA"/>
</dbReference>
<feature type="region of interest" description="Disordered" evidence="2">
    <location>
        <begin position="243"/>
        <end position="283"/>
    </location>
</feature>
<dbReference type="Pfam" id="PF14893">
    <property type="entry name" value="PNMA"/>
    <property type="match status" value="1"/>
</dbReference>
<dbReference type="PANTHER" id="PTHR23095">
    <property type="entry name" value="PARANEOPLASTIC ANTIGEN"/>
    <property type="match status" value="1"/>
</dbReference>
<dbReference type="PANTHER" id="PTHR23095:SF53">
    <property type="entry name" value="ZINC FINGER CCHC DOMAIN-CONTAINING PROTEIN 12-LIKE"/>
    <property type="match status" value="1"/>
</dbReference>
<dbReference type="InterPro" id="IPR026523">
    <property type="entry name" value="PNMA"/>
</dbReference>
<evidence type="ECO:0000256" key="2">
    <source>
        <dbReference type="SAM" id="MobiDB-lite"/>
    </source>
</evidence>
<feature type="region of interest" description="Disordered" evidence="2">
    <location>
        <begin position="191"/>
        <end position="217"/>
    </location>
</feature>
<name>A0AAD7R8F9_9TELE</name>
<feature type="domain" description="CCHC-type" evidence="3">
    <location>
        <begin position="292"/>
        <end position="305"/>
    </location>
</feature>
<dbReference type="InterPro" id="IPR001878">
    <property type="entry name" value="Znf_CCHC"/>
</dbReference>
<keyword evidence="1" id="KW-0479">Metal-binding</keyword>
<dbReference type="GO" id="GO:0003676">
    <property type="term" value="F:nucleic acid binding"/>
    <property type="evidence" value="ECO:0007669"/>
    <property type="project" value="InterPro"/>
</dbReference>
<keyword evidence="5" id="KW-1185">Reference proteome</keyword>
<keyword evidence="1" id="KW-0863">Zinc-finger</keyword>
<dbReference type="AlphaFoldDB" id="A0AAD7R8F9"/>
<reference evidence="4" key="1">
    <citation type="journal article" date="2023" name="Science">
        <title>Genome structures resolve the early diversification of teleost fishes.</title>
        <authorList>
            <person name="Parey E."/>
            <person name="Louis A."/>
            <person name="Montfort J."/>
            <person name="Bouchez O."/>
            <person name="Roques C."/>
            <person name="Iampietro C."/>
            <person name="Lluch J."/>
            <person name="Castinel A."/>
            <person name="Donnadieu C."/>
            <person name="Desvignes T."/>
            <person name="Floi Bucao C."/>
            <person name="Jouanno E."/>
            <person name="Wen M."/>
            <person name="Mejri S."/>
            <person name="Dirks R."/>
            <person name="Jansen H."/>
            <person name="Henkel C."/>
            <person name="Chen W.J."/>
            <person name="Zahm M."/>
            <person name="Cabau C."/>
            <person name="Klopp C."/>
            <person name="Thompson A.W."/>
            <person name="Robinson-Rechavi M."/>
            <person name="Braasch I."/>
            <person name="Lecointre G."/>
            <person name="Bobe J."/>
            <person name="Postlethwait J.H."/>
            <person name="Berthelot C."/>
            <person name="Roest Crollius H."/>
            <person name="Guiguen Y."/>
        </authorList>
    </citation>
    <scope>NUCLEOTIDE SEQUENCE</scope>
    <source>
        <strain evidence="4">NC1722</strain>
    </source>
</reference>
<dbReference type="InterPro" id="IPR048270">
    <property type="entry name" value="PNMA_C"/>
</dbReference>